<organism evidence="3 4">
    <name type="scientific">Simplicispira metamorpha</name>
    <dbReference type="NCBI Taxonomy" id="80881"/>
    <lineage>
        <taxon>Bacteria</taxon>
        <taxon>Pseudomonadati</taxon>
        <taxon>Pseudomonadota</taxon>
        <taxon>Betaproteobacteria</taxon>
        <taxon>Burkholderiales</taxon>
        <taxon>Comamonadaceae</taxon>
        <taxon>Simplicispira</taxon>
    </lineage>
</organism>
<evidence type="ECO:0000256" key="1">
    <source>
        <dbReference type="SAM" id="MobiDB-lite"/>
    </source>
</evidence>
<feature type="compositionally biased region" description="Gly residues" evidence="1">
    <location>
        <begin position="407"/>
        <end position="416"/>
    </location>
</feature>
<evidence type="ECO:0000313" key="3">
    <source>
        <dbReference type="EMBL" id="TCP13549.1"/>
    </source>
</evidence>
<feature type="compositionally biased region" description="Polar residues" evidence="1">
    <location>
        <begin position="1"/>
        <end position="18"/>
    </location>
</feature>
<dbReference type="PANTHER" id="PTHR37533:SF2">
    <property type="entry name" value="FLAGELLAR HOOK-LENGTH CONTROL PROTEIN"/>
    <property type="match status" value="1"/>
</dbReference>
<dbReference type="CDD" id="cd17470">
    <property type="entry name" value="T3SS_Flik_C"/>
    <property type="match status" value="1"/>
</dbReference>
<dbReference type="Proteomes" id="UP000295182">
    <property type="component" value="Unassembled WGS sequence"/>
</dbReference>
<keyword evidence="3" id="KW-0282">Flagellum</keyword>
<sequence length="457" mass="44454">MEQVRISSPQAPQGSAQASRGKPASSDGLSAAAGSGEFLSLLSALGGEVLQDMSVSASDLTPSTTLFGDAALALPGQDPLLPLAIPASVLPEPPVTDMAALLALQGGWGGVVSPGSQVVAVSGTGTAPQVGAIAQSVWGGSALGLGSARNAGGGGELGLVAQTAAFDTAAEEPVAHTALASALGARRAGARALGAVGTGDLAAASVALKAGASDRQVLAIGGGSGAPTASVPPIGASALASSDRRESAATAVPAGQPQADMALVAPGPAALGAPEWLRGGQGLARGSEGIAPLAGAGSQGTSAASAPLPDSAEVGQPFDPSAALGPEDTVAEQVAYWVSQNIQNAELTVEHAGHPVEVSVALTGKEAHVTFRSDQGQTRELLDASVDQLRELLGREGLELSGVTVGHSGGQGGQSGEAGAQREGQRGARQVTVQVPGIAASGQRSAVLTDKAVDVFV</sequence>
<feature type="region of interest" description="Disordered" evidence="1">
    <location>
        <begin position="1"/>
        <end position="30"/>
    </location>
</feature>
<comment type="caution">
    <text evidence="3">The sequence shown here is derived from an EMBL/GenBank/DDBJ whole genome shotgun (WGS) entry which is preliminary data.</text>
</comment>
<name>A0A4R2N1V9_9BURK</name>
<dbReference type="InterPro" id="IPR052563">
    <property type="entry name" value="FliK"/>
</dbReference>
<proteinExistence type="predicted"/>
<dbReference type="InterPro" id="IPR021136">
    <property type="entry name" value="Flagellar_hook_control-like_C"/>
</dbReference>
<dbReference type="AlphaFoldDB" id="A0A4R2N1V9"/>
<feature type="region of interest" description="Disordered" evidence="1">
    <location>
        <begin position="402"/>
        <end position="431"/>
    </location>
</feature>
<feature type="domain" description="Flagellar hook-length control protein-like C-terminal" evidence="2">
    <location>
        <begin position="332"/>
        <end position="413"/>
    </location>
</feature>
<dbReference type="EMBL" id="SLXH01000033">
    <property type="protein sequence ID" value="TCP13549.1"/>
    <property type="molecule type" value="Genomic_DNA"/>
</dbReference>
<feature type="region of interest" description="Disordered" evidence="1">
    <location>
        <begin position="288"/>
        <end position="310"/>
    </location>
</feature>
<keyword evidence="4" id="KW-1185">Reference proteome</keyword>
<keyword evidence="3" id="KW-0966">Cell projection</keyword>
<accession>A0A4R2N1V9</accession>
<feature type="compositionally biased region" description="Low complexity" evidence="1">
    <location>
        <begin position="294"/>
        <end position="306"/>
    </location>
</feature>
<dbReference type="Gene3D" id="3.30.750.140">
    <property type="match status" value="1"/>
</dbReference>
<dbReference type="PANTHER" id="PTHR37533">
    <property type="entry name" value="FLAGELLAR HOOK-LENGTH CONTROL PROTEIN"/>
    <property type="match status" value="1"/>
</dbReference>
<feature type="region of interest" description="Disordered" evidence="1">
    <location>
        <begin position="231"/>
        <end position="255"/>
    </location>
</feature>
<evidence type="ECO:0000313" key="4">
    <source>
        <dbReference type="Proteomes" id="UP000295182"/>
    </source>
</evidence>
<dbReference type="InterPro" id="IPR038610">
    <property type="entry name" value="FliK-like_C_sf"/>
</dbReference>
<keyword evidence="3" id="KW-0969">Cilium</keyword>
<evidence type="ECO:0000259" key="2">
    <source>
        <dbReference type="Pfam" id="PF02120"/>
    </source>
</evidence>
<dbReference type="Pfam" id="PF02120">
    <property type="entry name" value="Flg_hook"/>
    <property type="match status" value="1"/>
</dbReference>
<reference evidence="3 4" key="1">
    <citation type="submission" date="2019-03" db="EMBL/GenBank/DDBJ databases">
        <title>Genomic Encyclopedia of Type Strains, Phase IV (KMG-IV): sequencing the most valuable type-strain genomes for metagenomic binning, comparative biology and taxonomic classification.</title>
        <authorList>
            <person name="Goeker M."/>
        </authorList>
    </citation>
    <scope>NUCLEOTIDE SEQUENCE [LARGE SCALE GENOMIC DNA]</scope>
    <source>
        <strain evidence="3 4">DSM 1837</strain>
    </source>
</reference>
<gene>
    <name evidence="3" type="ORF">EV674_13319</name>
</gene>
<protein>
    <submittedName>
        <fullName evidence="3">Flagellar hook-length control protein FliK</fullName>
    </submittedName>
</protein>